<gene>
    <name evidence="1" type="ORF">Scep_029783</name>
</gene>
<dbReference type="EMBL" id="JBBNAG010000013">
    <property type="protein sequence ID" value="KAK9083312.1"/>
    <property type="molecule type" value="Genomic_DNA"/>
</dbReference>
<evidence type="ECO:0000313" key="1">
    <source>
        <dbReference type="EMBL" id="KAK9083312.1"/>
    </source>
</evidence>
<dbReference type="AlphaFoldDB" id="A0AAP0E2V8"/>
<organism evidence="1 2">
    <name type="scientific">Stephania cephalantha</name>
    <dbReference type="NCBI Taxonomy" id="152367"/>
    <lineage>
        <taxon>Eukaryota</taxon>
        <taxon>Viridiplantae</taxon>
        <taxon>Streptophyta</taxon>
        <taxon>Embryophyta</taxon>
        <taxon>Tracheophyta</taxon>
        <taxon>Spermatophyta</taxon>
        <taxon>Magnoliopsida</taxon>
        <taxon>Ranunculales</taxon>
        <taxon>Menispermaceae</taxon>
        <taxon>Menispermoideae</taxon>
        <taxon>Cissampelideae</taxon>
        <taxon>Stephania</taxon>
    </lineage>
</organism>
<evidence type="ECO:0000313" key="2">
    <source>
        <dbReference type="Proteomes" id="UP001419268"/>
    </source>
</evidence>
<dbReference type="Proteomes" id="UP001419268">
    <property type="component" value="Unassembled WGS sequence"/>
</dbReference>
<name>A0AAP0E2V8_9MAGN</name>
<protein>
    <submittedName>
        <fullName evidence="1">Uncharacterized protein</fullName>
    </submittedName>
</protein>
<sequence length="191" mass="20650">MRHRAAAPRRSPPPPPPRRFAVAASAAALLSLSCALCRILAAHAAMPPMPRRRRCHLADTAAGAASRFWRLSRIAHSAPFASPAAVVVVAPTRALRSSRNRRRARCLALVRGFAVLLPPQSSRTRASPLRLHRLDYSFRAPPPPLLARAGRSLVREHSSAEPLLAATNGAAPLRRRCLSAYLARLKVLGLA</sequence>
<keyword evidence="2" id="KW-1185">Reference proteome</keyword>
<accession>A0AAP0E2V8</accession>
<proteinExistence type="predicted"/>
<dbReference type="PROSITE" id="PS51257">
    <property type="entry name" value="PROKAR_LIPOPROTEIN"/>
    <property type="match status" value="1"/>
</dbReference>
<reference evidence="1 2" key="1">
    <citation type="submission" date="2024-01" db="EMBL/GenBank/DDBJ databases">
        <title>Genome assemblies of Stephania.</title>
        <authorList>
            <person name="Yang L."/>
        </authorList>
    </citation>
    <scope>NUCLEOTIDE SEQUENCE [LARGE SCALE GENOMIC DNA]</scope>
    <source>
        <strain evidence="1">JXDWG</strain>
        <tissue evidence="1">Leaf</tissue>
    </source>
</reference>
<comment type="caution">
    <text evidence="1">The sequence shown here is derived from an EMBL/GenBank/DDBJ whole genome shotgun (WGS) entry which is preliminary data.</text>
</comment>